<organism evidence="2 3">
    <name type="scientific">Stenotrophobium rhamnosiphilum</name>
    <dbReference type="NCBI Taxonomy" id="2029166"/>
    <lineage>
        <taxon>Bacteria</taxon>
        <taxon>Pseudomonadati</taxon>
        <taxon>Pseudomonadota</taxon>
        <taxon>Gammaproteobacteria</taxon>
        <taxon>Nevskiales</taxon>
        <taxon>Nevskiaceae</taxon>
        <taxon>Stenotrophobium</taxon>
    </lineage>
</organism>
<dbReference type="PROSITE" id="PS51257">
    <property type="entry name" value="PROKAR_LIPOPROTEIN"/>
    <property type="match status" value="1"/>
</dbReference>
<evidence type="ECO:0000256" key="1">
    <source>
        <dbReference type="SAM" id="SignalP"/>
    </source>
</evidence>
<feature type="chain" id="PRO_5015526871" evidence="1">
    <location>
        <begin position="17"/>
        <end position="108"/>
    </location>
</feature>
<gene>
    <name evidence="2" type="ORF">CJD38_15450</name>
</gene>
<keyword evidence="3" id="KW-1185">Reference proteome</keyword>
<reference evidence="2 3" key="1">
    <citation type="submission" date="2018-04" db="EMBL/GenBank/DDBJ databases">
        <title>Novel species isolated from glacier.</title>
        <authorList>
            <person name="Liu Q."/>
            <person name="Xin Y.-H."/>
        </authorList>
    </citation>
    <scope>NUCLEOTIDE SEQUENCE [LARGE SCALE GENOMIC DNA]</scope>
    <source>
        <strain evidence="2 3">GT1R17</strain>
    </source>
</reference>
<evidence type="ECO:0000313" key="3">
    <source>
        <dbReference type="Proteomes" id="UP000244248"/>
    </source>
</evidence>
<feature type="signal peptide" evidence="1">
    <location>
        <begin position="1"/>
        <end position="16"/>
    </location>
</feature>
<dbReference type="RefSeq" id="WP_107941283.1">
    <property type="nucleotide sequence ID" value="NZ_QANS01000006.1"/>
</dbReference>
<proteinExistence type="predicted"/>
<protein>
    <submittedName>
        <fullName evidence="2">Uncharacterized protein</fullName>
    </submittedName>
</protein>
<dbReference type="Proteomes" id="UP000244248">
    <property type="component" value="Unassembled WGS sequence"/>
</dbReference>
<accession>A0A2T5MCN2</accession>
<keyword evidence="1" id="KW-0732">Signal</keyword>
<sequence>MFKNFLVIALALSLSACVTLYSKTREWKAPRIVGDYTVSATMNVGLLITDVTISVNGRQALAGQSWFWSDTLTLEGDVEHVPILALCHIKDKTCDVTIAGLIGAKLKF</sequence>
<dbReference type="EMBL" id="QANS01000006">
    <property type="protein sequence ID" value="PTU30339.1"/>
    <property type="molecule type" value="Genomic_DNA"/>
</dbReference>
<dbReference type="AlphaFoldDB" id="A0A2T5MCN2"/>
<name>A0A2T5MCN2_9GAMM</name>
<comment type="caution">
    <text evidence="2">The sequence shown here is derived from an EMBL/GenBank/DDBJ whole genome shotgun (WGS) entry which is preliminary data.</text>
</comment>
<evidence type="ECO:0000313" key="2">
    <source>
        <dbReference type="EMBL" id="PTU30339.1"/>
    </source>
</evidence>